<dbReference type="EMBL" id="JADFTZ010000002">
    <property type="protein sequence ID" value="MBE9576436.1"/>
    <property type="molecule type" value="Genomic_DNA"/>
</dbReference>
<protein>
    <submittedName>
        <fullName evidence="2">Glycosyltransferase family 2 protein</fullName>
    </submittedName>
</protein>
<feature type="domain" description="Glycosyltransferase 2-like" evidence="1">
    <location>
        <begin position="6"/>
        <end position="137"/>
    </location>
</feature>
<gene>
    <name evidence="2" type="ORF">IM755_06895</name>
</gene>
<dbReference type="PANTHER" id="PTHR22916">
    <property type="entry name" value="GLYCOSYLTRANSFERASE"/>
    <property type="match status" value="1"/>
</dbReference>
<evidence type="ECO:0000313" key="3">
    <source>
        <dbReference type="Proteomes" id="UP000656274"/>
    </source>
</evidence>
<proteinExistence type="predicted"/>
<dbReference type="PANTHER" id="PTHR22916:SF3">
    <property type="entry name" value="UDP-GLCNAC:BETAGAL BETA-1,3-N-ACETYLGLUCOSAMINYLTRANSFERASE-LIKE PROTEIN 1"/>
    <property type="match status" value="1"/>
</dbReference>
<dbReference type="Pfam" id="PF00535">
    <property type="entry name" value="Glycos_transf_2"/>
    <property type="match status" value="1"/>
</dbReference>
<dbReference type="Proteomes" id="UP000656274">
    <property type="component" value="Unassembled WGS sequence"/>
</dbReference>
<dbReference type="Gene3D" id="3.90.550.10">
    <property type="entry name" value="Spore Coat Polysaccharide Biosynthesis Protein SpsA, Chain A"/>
    <property type="match status" value="1"/>
</dbReference>
<evidence type="ECO:0000259" key="1">
    <source>
        <dbReference type="Pfam" id="PF00535"/>
    </source>
</evidence>
<keyword evidence="3" id="KW-1185">Reference proteome</keyword>
<reference evidence="2 3" key="1">
    <citation type="submission" date="2020-10" db="EMBL/GenBank/DDBJ databases">
        <title>The genome sequence of Flavobacterium aquaticum 1Y8A.</title>
        <authorList>
            <person name="Liu Y."/>
        </authorList>
    </citation>
    <scope>NUCLEOTIDE SEQUENCE [LARGE SCALE GENOMIC DNA]</scope>
    <source>
        <strain evidence="2 3">1Y8A</strain>
    </source>
</reference>
<evidence type="ECO:0000313" key="2">
    <source>
        <dbReference type="EMBL" id="MBE9576436.1"/>
    </source>
</evidence>
<comment type="caution">
    <text evidence="2">The sequence shown here is derived from an EMBL/GenBank/DDBJ whole genome shotgun (WGS) entry which is preliminary data.</text>
</comment>
<dbReference type="CDD" id="cd00761">
    <property type="entry name" value="Glyco_tranf_GTA_type"/>
    <property type="match status" value="1"/>
</dbReference>
<accession>A0ABR9WR99</accession>
<dbReference type="RefSeq" id="WP_194095088.1">
    <property type="nucleotide sequence ID" value="NZ_JADFTZ010000002.1"/>
</dbReference>
<organism evidence="2 3">
    <name type="scientific">Flavobacterium proteolyticum</name>
    <dbReference type="NCBI Taxonomy" id="2911683"/>
    <lineage>
        <taxon>Bacteria</taxon>
        <taxon>Pseudomonadati</taxon>
        <taxon>Bacteroidota</taxon>
        <taxon>Flavobacteriia</taxon>
        <taxon>Flavobacteriales</taxon>
        <taxon>Flavobacteriaceae</taxon>
        <taxon>Flavobacterium</taxon>
    </lineage>
</organism>
<name>A0ABR9WR99_9FLAO</name>
<dbReference type="InterPro" id="IPR001173">
    <property type="entry name" value="Glyco_trans_2-like"/>
</dbReference>
<dbReference type="InterPro" id="IPR029044">
    <property type="entry name" value="Nucleotide-diphossugar_trans"/>
</dbReference>
<dbReference type="SUPFAM" id="SSF53448">
    <property type="entry name" value="Nucleotide-diphospho-sugar transferases"/>
    <property type="match status" value="1"/>
</dbReference>
<sequence>MQPLVSIIIPTFNSSKHIKATLNSVLTQTYTNWECILVDDGSIDLTETISVNYQEKDNRFQLYIRPDHLPKGPSSARNYGVTKAKGEYLIFLDADDLLASTCLENRVAQFQQHPECDFLVFQMERFLDEPDFSKKEIVAEQDKNQVLESFIQLHGQWPITAPIYKTTFFKTIGFNSELVVFEDLEVAIKAIVQASDFKIYPAIDCYYRNDANYKEKYNSIEVKTKMVKCFAHLLVSLVAVMQNNKENRFQNKDIKAYFVQSYKTFFRFTILENSRAFQDDNKKIVHLLAAHSFLDTKTFFKFILVDRVLLPFASIKGSGVSRIIKKLYQ</sequence>